<dbReference type="GO" id="GO:0009295">
    <property type="term" value="C:nucleoid"/>
    <property type="evidence" value="ECO:0007669"/>
    <property type="project" value="InterPro"/>
</dbReference>
<dbReference type="OrthoDB" id="9153118at2"/>
<sequence>MFELNHARIDKLAIHKVGNKLKGEGMTITPALYPLTDGNLEEILLKYFLSSFKSEQLYSFHHETDIHLNEVYMCVSRAFINKQNFYDQSVNVLKYLYENSSNPKVKQGEFYMVYLADCILDGQAVDAIGIFKTENKDTYLRISEHRLDITIACEDGINVRKMDKGCLIFNSQSLGGYRMAIIDKGNKGDSEAQYWTEEFLRVVPVEDNHFHTETYLNLCRDFSENVYGQMYQADKKDQVSFINNSVAYFEGKSSFDLNDFAEQVIGDPELMHEFKQHKKNYDLTQEKVVQETFDISNGAVKSMKRKMKSNIKLDTGVDIQVKSGLEDATRHIERGFDDEKGMHFYKVYFNNEE</sequence>
<dbReference type="Proteomes" id="UP000295063">
    <property type="component" value="Unassembled WGS sequence"/>
</dbReference>
<evidence type="ECO:0000313" key="1">
    <source>
        <dbReference type="EMBL" id="TCL39171.1"/>
    </source>
</evidence>
<dbReference type="Pfam" id="PF04245">
    <property type="entry name" value="NA37"/>
    <property type="match status" value="1"/>
</dbReference>
<protein>
    <submittedName>
        <fullName evidence="1">Nucleoid associated protein NdpA</fullName>
    </submittedName>
</protein>
<evidence type="ECO:0000313" key="2">
    <source>
        <dbReference type="Proteomes" id="UP000295063"/>
    </source>
</evidence>
<name>A0A4R1Q0H7_9FIRM</name>
<gene>
    <name evidence="1" type="ORF">EV210_10280</name>
</gene>
<dbReference type="InterPro" id="IPR007358">
    <property type="entry name" value="Nucleoid_associated_NdpA"/>
</dbReference>
<keyword evidence="2" id="KW-1185">Reference proteome</keyword>
<organism evidence="1 2">
    <name type="scientific">Anaerospora hongkongensis</name>
    <dbReference type="NCBI Taxonomy" id="244830"/>
    <lineage>
        <taxon>Bacteria</taxon>
        <taxon>Bacillati</taxon>
        <taxon>Bacillota</taxon>
        <taxon>Negativicutes</taxon>
        <taxon>Selenomonadales</taxon>
        <taxon>Sporomusaceae</taxon>
        <taxon>Anaerospora</taxon>
    </lineage>
</organism>
<accession>A0A4R1Q0H7</accession>
<proteinExistence type="predicted"/>
<dbReference type="EMBL" id="SLUI01000002">
    <property type="protein sequence ID" value="TCL39171.1"/>
    <property type="molecule type" value="Genomic_DNA"/>
</dbReference>
<dbReference type="AlphaFoldDB" id="A0A4R1Q0H7"/>
<reference evidence="1 2" key="1">
    <citation type="submission" date="2019-03" db="EMBL/GenBank/DDBJ databases">
        <title>Genomic Encyclopedia of Type Strains, Phase IV (KMG-IV): sequencing the most valuable type-strain genomes for metagenomic binning, comparative biology and taxonomic classification.</title>
        <authorList>
            <person name="Goeker M."/>
        </authorList>
    </citation>
    <scope>NUCLEOTIDE SEQUENCE [LARGE SCALE GENOMIC DNA]</scope>
    <source>
        <strain evidence="1 2">DSM 15969</strain>
    </source>
</reference>
<dbReference type="RefSeq" id="WP_132075301.1">
    <property type="nucleotide sequence ID" value="NZ_DAMAKO010000005.1"/>
</dbReference>
<comment type="caution">
    <text evidence="1">The sequence shown here is derived from an EMBL/GenBank/DDBJ whole genome shotgun (WGS) entry which is preliminary data.</text>
</comment>